<evidence type="ECO:0000313" key="1">
    <source>
        <dbReference type="EMBL" id="KPY86566.1"/>
    </source>
</evidence>
<dbReference type="AlphaFoldDB" id="A0A0Q0HCZ9"/>
<comment type="caution">
    <text evidence="1">The sequence shown here is derived from an EMBL/GenBank/DDBJ whole genome shotgun (WGS) entry which is preliminary data.</text>
</comment>
<dbReference type="InterPro" id="IPR015797">
    <property type="entry name" value="NUDIX_hydrolase-like_dom_sf"/>
</dbReference>
<organism evidence="1 2">
    <name type="scientific">Pseudomonas syringae pv. spinaceae</name>
    <dbReference type="NCBI Taxonomy" id="264459"/>
    <lineage>
        <taxon>Bacteria</taxon>
        <taxon>Pseudomonadati</taxon>
        <taxon>Pseudomonadota</taxon>
        <taxon>Gammaproteobacteria</taxon>
        <taxon>Pseudomonadales</taxon>
        <taxon>Pseudomonadaceae</taxon>
        <taxon>Pseudomonas</taxon>
        <taxon>Pseudomonas syringae</taxon>
    </lineage>
</organism>
<feature type="non-terminal residue" evidence="1">
    <location>
        <position position="1"/>
    </location>
</feature>
<reference evidence="1 2" key="1">
    <citation type="submission" date="2015-09" db="EMBL/GenBank/DDBJ databases">
        <title>Genome announcement of multiple Pseudomonas syringae strains.</title>
        <authorList>
            <person name="Thakur S."/>
            <person name="Wang P.W."/>
            <person name="Gong Y."/>
            <person name="Weir B.S."/>
            <person name="Guttman D.S."/>
        </authorList>
    </citation>
    <scope>NUCLEOTIDE SEQUENCE [LARGE SCALE GENOMIC DNA]</scope>
    <source>
        <strain evidence="1 2">ICMP16929</strain>
    </source>
</reference>
<dbReference type="GO" id="GO:0003824">
    <property type="term" value="F:catalytic activity"/>
    <property type="evidence" value="ECO:0007669"/>
    <property type="project" value="UniProtKB-ARBA"/>
</dbReference>
<dbReference type="Proteomes" id="UP000050384">
    <property type="component" value="Unassembled WGS sequence"/>
</dbReference>
<evidence type="ECO:0000313" key="2">
    <source>
        <dbReference type="Proteomes" id="UP000050384"/>
    </source>
</evidence>
<dbReference type="PATRIC" id="fig|264459.3.peg.7368"/>
<gene>
    <name evidence="1" type="ORF">ALO94_04721</name>
</gene>
<accession>A0A0Q0HCZ9</accession>
<proteinExistence type="predicted"/>
<sequence>GVLLQAHENFFFDQPGNRLWCAVFSAVWDGPLKLQPEEVLEARFMPIDEVLHQAEHTPYCPDSLAALKRYLNQSVSV</sequence>
<protein>
    <submittedName>
        <fullName evidence="1">MutT/nudix family protein</fullName>
    </submittedName>
</protein>
<dbReference type="EMBL" id="LJRI01000858">
    <property type="protein sequence ID" value="KPY86566.1"/>
    <property type="molecule type" value="Genomic_DNA"/>
</dbReference>
<dbReference type="SUPFAM" id="SSF55811">
    <property type="entry name" value="Nudix"/>
    <property type="match status" value="1"/>
</dbReference>
<name>A0A0Q0HCZ9_PSESX</name>
<dbReference type="RefSeq" id="WP_411559386.1">
    <property type="nucleotide sequence ID" value="NZ_LJRI01000858.1"/>
</dbReference>
<dbReference type="Gene3D" id="3.90.79.10">
    <property type="entry name" value="Nucleoside Triphosphate Pyrophosphohydrolase"/>
    <property type="match status" value="1"/>
</dbReference>